<keyword evidence="6" id="KW-1185">Reference proteome</keyword>
<feature type="transmembrane region" description="Helical" evidence="4">
    <location>
        <begin position="823"/>
        <end position="842"/>
    </location>
</feature>
<keyword evidence="3" id="KW-1015">Disulfide bond</keyword>
<protein>
    <submittedName>
        <fullName evidence="5">Uncharacterized protein</fullName>
    </submittedName>
</protein>
<dbReference type="NCBIfam" id="TIGR02232">
    <property type="entry name" value="myxo_disulf_rpt"/>
    <property type="match status" value="2"/>
</dbReference>
<proteinExistence type="predicted"/>
<dbReference type="AlphaFoldDB" id="A0A8S1SQE8"/>
<comment type="caution">
    <text evidence="5">The sequence shown here is derived from an EMBL/GenBank/DDBJ whole genome shotgun (WGS) entry which is preliminary data.</text>
</comment>
<feature type="transmembrane region" description="Helical" evidence="4">
    <location>
        <begin position="969"/>
        <end position="987"/>
    </location>
</feature>
<name>A0A8S1SQE8_PAROT</name>
<evidence type="ECO:0000256" key="3">
    <source>
        <dbReference type="ARBA" id="ARBA00023157"/>
    </source>
</evidence>
<dbReference type="PROSITE" id="PS51257">
    <property type="entry name" value="PROKAR_LIPOPROTEIN"/>
    <property type="match status" value="1"/>
</dbReference>
<keyword evidence="4" id="KW-1133">Transmembrane helix</keyword>
<organism evidence="5 6">
    <name type="scientific">Paramecium octaurelia</name>
    <dbReference type="NCBI Taxonomy" id="43137"/>
    <lineage>
        <taxon>Eukaryota</taxon>
        <taxon>Sar</taxon>
        <taxon>Alveolata</taxon>
        <taxon>Ciliophora</taxon>
        <taxon>Intramacronucleata</taxon>
        <taxon>Oligohymenophorea</taxon>
        <taxon>Peniculida</taxon>
        <taxon>Parameciidae</taxon>
        <taxon>Paramecium</taxon>
    </lineage>
</organism>
<keyword evidence="1" id="KW-0732">Signal</keyword>
<keyword evidence="2" id="KW-0677">Repeat</keyword>
<reference evidence="5" key="1">
    <citation type="submission" date="2021-01" db="EMBL/GenBank/DDBJ databases">
        <authorList>
            <consortium name="Genoscope - CEA"/>
            <person name="William W."/>
        </authorList>
    </citation>
    <scope>NUCLEOTIDE SEQUENCE</scope>
</reference>
<dbReference type="PANTHER" id="PTHR38934:SF6">
    <property type="entry name" value="CHROMOSOME UNDETERMINED SCAFFOLD_176, WHOLE GENOME SHOTGUN SEQUENCE"/>
    <property type="match status" value="1"/>
</dbReference>
<dbReference type="OrthoDB" id="311193at2759"/>
<dbReference type="PANTHER" id="PTHR38934">
    <property type="entry name" value="HYPHALLY REGULATED CELL WALL PROTEIN 1"/>
    <property type="match status" value="1"/>
</dbReference>
<keyword evidence="4" id="KW-0472">Membrane</keyword>
<feature type="transmembrane region" description="Helical" evidence="4">
    <location>
        <begin position="946"/>
        <end position="963"/>
    </location>
</feature>
<accession>A0A8S1SQE8</accession>
<dbReference type="InterPro" id="IPR011936">
    <property type="entry name" value="Myxo_disulph_rpt"/>
</dbReference>
<evidence type="ECO:0000256" key="1">
    <source>
        <dbReference type="ARBA" id="ARBA00022729"/>
    </source>
</evidence>
<sequence length="1081" mass="126502">MYTYVAKNDGNLDGWLIYNSQSPFTTSCGGIAMLGGINSFNENTVIKRIFSNLKPHYQLRLEFRIWIIDSSSITDIEVQLDQEDYAESVVSFVIEESNYCGLSNKNENIKQVSFALEHNFVQATVFAKFKFHDDNRIQWGMQYMLLSLDFCSSQCLYCTGPLESDCQTWSNIFYQFSLDLFSNRIIFDSQLIEFSYYYECQKCDLILNLDLVQTTTTTPILKQNFAINDEIVLKLYNNGTFIILLIQQYGLAEFNLRLYSRWEVGVIQTLIQYQVSYHLQEFFFPFIPGCQDYFYKECVQCLQGWELNIMEQVCYPSCGNNYIEGYEECDDGNFIPYDGCFECKYQCIQYCEECNYGICEKCEFGFTYDEERKICLNECGQFCLICFNLNCTLCQKGFYQRNGACNPICGDKIVLQDIEECDDGNNKNNECHGCKLVCEEGCDICEKGICQLNCLTTFGIGFYYIDENCKSVCGDSIVTVVEECDDGNDIEFDGCFKCNYSCEQNCLDCQNGRCLKFQSDCGDAKLQEQEECDDGNKDTLDGCFNCAVEPGWKCIQIQQNTFCNSINPPQFISKFLSIQNNKQLVLFQFSQEIKVVKGCNLTESMVLNILNISNTQYILTWIEKKEPLEEKVQESYYIIQIEINTQTQSKPVLSIDLNATILNNDNEEMQKLQYELQLEVSQYLSPKQKQQSNQIKDLNSYFIYGQIAIGVFFFIIGQPDILLQMLDILQYFSYLRYMAVSFPLNLEIFFQISDQISFSLIYQFINFEEIINQIMPQNYMSPQFGKFLLYDQNADLLSNIIPQMIQCLMFLLYIIFRSLLYRILYWIMMNIKFFICLTFLKFKFNSRSMMKTYQQLRKLSRQLIKVRQYFNSQQITNFMIINGWDLIFKSFLYLRSFENYSNRNLISLALASFILAIYGCIILNLLSIRSSILMRTQKNQYLGERFEAFDLIKQIVLLYAFIFIYKSEIIQIAILIANCLIQIAIILNSRSHMQLQNFISIILQEGSIFLFILISLVYTKDFTIYLSVENKFIIGWIHIFLLSFILALPIIECFKDLFYWIYKKTSTNERTKHILHQIFLN</sequence>
<feature type="transmembrane region" description="Helical" evidence="4">
    <location>
        <begin position="999"/>
        <end position="1018"/>
    </location>
</feature>
<feature type="transmembrane region" description="Helical" evidence="4">
    <location>
        <begin position="905"/>
        <end position="926"/>
    </location>
</feature>
<dbReference type="Proteomes" id="UP000683925">
    <property type="component" value="Unassembled WGS sequence"/>
</dbReference>
<evidence type="ECO:0000256" key="2">
    <source>
        <dbReference type="ARBA" id="ARBA00022737"/>
    </source>
</evidence>
<evidence type="ECO:0000313" key="5">
    <source>
        <dbReference type="EMBL" id="CAD8142703.1"/>
    </source>
</evidence>
<evidence type="ECO:0000313" key="6">
    <source>
        <dbReference type="Proteomes" id="UP000683925"/>
    </source>
</evidence>
<evidence type="ECO:0000256" key="4">
    <source>
        <dbReference type="SAM" id="Phobius"/>
    </source>
</evidence>
<dbReference type="Pfam" id="PF13948">
    <property type="entry name" value="DUF4215"/>
    <property type="match status" value="2"/>
</dbReference>
<dbReference type="OMA" id="REDWIVI"/>
<keyword evidence="4" id="KW-0812">Transmembrane</keyword>
<feature type="transmembrane region" description="Helical" evidence="4">
    <location>
        <begin position="1033"/>
        <end position="1054"/>
    </location>
</feature>
<dbReference type="EMBL" id="CAJJDP010000014">
    <property type="protein sequence ID" value="CAD8142703.1"/>
    <property type="molecule type" value="Genomic_DNA"/>
</dbReference>
<gene>
    <name evidence="5" type="ORF">POCTA_138.1.T0140110</name>
</gene>